<dbReference type="Pfam" id="PF11964">
    <property type="entry name" value="SpoIIAA-like"/>
    <property type="match status" value="1"/>
</dbReference>
<dbReference type="InterPro" id="IPR021866">
    <property type="entry name" value="SpoIIAA-like"/>
</dbReference>
<reference evidence="1 2" key="1">
    <citation type="submission" date="2019-07" db="EMBL/GenBank/DDBJ databases">
        <title>Allobacillus sp. nov. SKP isolated from shrimp paste of Euphausiacea.</title>
        <authorList>
            <person name="Kanchanasin P."/>
            <person name="Tanasupawat S."/>
            <person name="Shi W."/>
            <person name="Wu L."/>
            <person name="Ma J."/>
        </authorList>
    </citation>
    <scope>NUCLEOTIDE SEQUENCE [LARGE SCALE GENOMIC DNA]</scope>
    <source>
        <strain evidence="1 2">SKP4-8</strain>
    </source>
</reference>
<sequence length="120" mass="13746">MFSFLKSRDEQTIALGIEGKVSEEDAERLNKYVEENFGDDEPFNIVAYMDEVESTSLKGALEGLKFDTKRWDQLKRFAMISDKSWVKAVSNIGTIFPGVATKHFQKDEVDAAWGWIMEDK</sequence>
<name>A0A556PDI6_9BACI</name>
<dbReference type="InterPro" id="IPR036513">
    <property type="entry name" value="STAS_dom_sf"/>
</dbReference>
<accession>A0A556PDI6</accession>
<keyword evidence="2" id="KW-1185">Reference proteome</keyword>
<dbReference type="OrthoDB" id="2389786at2"/>
<dbReference type="RefSeq" id="WP_144089214.1">
    <property type="nucleotide sequence ID" value="NZ_VMHE01000020.1"/>
</dbReference>
<comment type="caution">
    <text evidence="1">The sequence shown here is derived from an EMBL/GenBank/DDBJ whole genome shotgun (WGS) entry which is preliminary data.</text>
</comment>
<dbReference type="Gene3D" id="3.40.50.10600">
    <property type="entry name" value="SpoIIaa-like domains"/>
    <property type="match status" value="1"/>
</dbReference>
<gene>
    <name evidence="1" type="ORF">FPQ13_10130</name>
</gene>
<dbReference type="EMBL" id="VMHE01000020">
    <property type="protein sequence ID" value="TSJ62433.1"/>
    <property type="molecule type" value="Genomic_DNA"/>
</dbReference>
<dbReference type="Proteomes" id="UP000316425">
    <property type="component" value="Unassembled WGS sequence"/>
</dbReference>
<dbReference type="InterPro" id="IPR038396">
    <property type="entry name" value="SpoIIAA-like_sf"/>
</dbReference>
<dbReference type="SUPFAM" id="SSF52091">
    <property type="entry name" value="SpoIIaa-like"/>
    <property type="match status" value="1"/>
</dbReference>
<evidence type="ECO:0000313" key="1">
    <source>
        <dbReference type="EMBL" id="TSJ62433.1"/>
    </source>
</evidence>
<evidence type="ECO:0000313" key="2">
    <source>
        <dbReference type="Proteomes" id="UP000316425"/>
    </source>
</evidence>
<proteinExistence type="predicted"/>
<protein>
    <submittedName>
        <fullName evidence="1">STAS/SEC14 domain-containing protein</fullName>
    </submittedName>
</protein>
<organism evidence="1 2">
    <name type="scientific">Allobacillus salarius</name>
    <dbReference type="NCBI Taxonomy" id="1955272"/>
    <lineage>
        <taxon>Bacteria</taxon>
        <taxon>Bacillati</taxon>
        <taxon>Bacillota</taxon>
        <taxon>Bacilli</taxon>
        <taxon>Bacillales</taxon>
        <taxon>Bacillaceae</taxon>
        <taxon>Allobacillus</taxon>
    </lineage>
</organism>
<dbReference type="AlphaFoldDB" id="A0A556PDI6"/>